<proteinExistence type="predicted"/>
<protein>
    <submittedName>
        <fullName evidence="5">HAD family hydrolase</fullName>
    </submittedName>
</protein>
<evidence type="ECO:0000256" key="1">
    <source>
        <dbReference type="ARBA" id="ARBA00001946"/>
    </source>
</evidence>
<evidence type="ECO:0000256" key="3">
    <source>
        <dbReference type="ARBA" id="ARBA00022801"/>
    </source>
</evidence>
<accession>A0A9D2G561</accession>
<dbReference type="InterPro" id="IPR006439">
    <property type="entry name" value="HAD-SF_hydro_IA"/>
</dbReference>
<dbReference type="SFLD" id="SFLDS00003">
    <property type="entry name" value="Haloacid_Dehalogenase"/>
    <property type="match status" value="1"/>
</dbReference>
<comment type="caution">
    <text evidence="5">The sequence shown here is derived from an EMBL/GenBank/DDBJ whole genome shotgun (WGS) entry which is preliminary data.</text>
</comment>
<name>A0A9D2G561_9FIRM</name>
<keyword evidence="4" id="KW-0460">Magnesium</keyword>
<organism evidence="5 6">
    <name type="scientific">Candidatus Gallimonas intestinavium</name>
    <dbReference type="NCBI Taxonomy" id="2838603"/>
    <lineage>
        <taxon>Bacteria</taxon>
        <taxon>Bacillati</taxon>
        <taxon>Bacillota</taxon>
        <taxon>Clostridia</taxon>
        <taxon>Candidatus Gallimonas</taxon>
    </lineage>
</organism>
<dbReference type="Gene3D" id="3.40.50.1000">
    <property type="entry name" value="HAD superfamily/HAD-like"/>
    <property type="match status" value="1"/>
</dbReference>
<dbReference type="PANTHER" id="PTHR46470">
    <property type="entry name" value="N-ACYLNEURAMINATE-9-PHOSPHATASE"/>
    <property type="match status" value="1"/>
</dbReference>
<dbReference type="Gene3D" id="1.10.150.520">
    <property type="match status" value="1"/>
</dbReference>
<evidence type="ECO:0000313" key="5">
    <source>
        <dbReference type="EMBL" id="HIZ72417.1"/>
    </source>
</evidence>
<dbReference type="PANTHER" id="PTHR46470:SF2">
    <property type="entry name" value="GLYCERALDEHYDE 3-PHOSPHATE PHOSPHATASE"/>
    <property type="match status" value="1"/>
</dbReference>
<dbReference type="SFLD" id="SFLDG01129">
    <property type="entry name" value="C1.5:_HAD__Beta-PGM__Phosphata"/>
    <property type="match status" value="1"/>
</dbReference>
<dbReference type="EMBL" id="DXBB01000043">
    <property type="protein sequence ID" value="HIZ72417.1"/>
    <property type="molecule type" value="Genomic_DNA"/>
</dbReference>
<dbReference type="SUPFAM" id="SSF56784">
    <property type="entry name" value="HAD-like"/>
    <property type="match status" value="1"/>
</dbReference>
<reference evidence="5" key="1">
    <citation type="journal article" date="2021" name="PeerJ">
        <title>Extensive microbial diversity within the chicken gut microbiome revealed by metagenomics and culture.</title>
        <authorList>
            <person name="Gilroy R."/>
            <person name="Ravi A."/>
            <person name="Getino M."/>
            <person name="Pursley I."/>
            <person name="Horton D.L."/>
            <person name="Alikhan N.F."/>
            <person name="Baker D."/>
            <person name="Gharbi K."/>
            <person name="Hall N."/>
            <person name="Watson M."/>
            <person name="Adriaenssens E.M."/>
            <person name="Foster-Nyarko E."/>
            <person name="Jarju S."/>
            <person name="Secka A."/>
            <person name="Antonio M."/>
            <person name="Oren A."/>
            <person name="Chaudhuri R.R."/>
            <person name="La Ragione R."/>
            <person name="Hildebrand F."/>
            <person name="Pallen M.J."/>
        </authorList>
    </citation>
    <scope>NUCLEOTIDE SEQUENCE</scope>
    <source>
        <strain evidence="5">ChiW7-2402</strain>
    </source>
</reference>
<reference evidence="5" key="2">
    <citation type="submission" date="2021-04" db="EMBL/GenBank/DDBJ databases">
        <authorList>
            <person name="Gilroy R."/>
        </authorList>
    </citation>
    <scope>NUCLEOTIDE SEQUENCE</scope>
    <source>
        <strain evidence="5">ChiW7-2402</strain>
    </source>
</reference>
<evidence type="ECO:0000256" key="2">
    <source>
        <dbReference type="ARBA" id="ARBA00022723"/>
    </source>
</evidence>
<dbReference type="InterPro" id="IPR036412">
    <property type="entry name" value="HAD-like_sf"/>
</dbReference>
<dbReference type="Pfam" id="PF00702">
    <property type="entry name" value="Hydrolase"/>
    <property type="match status" value="1"/>
</dbReference>
<dbReference type="Proteomes" id="UP000824102">
    <property type="component" value="Unassembled WGS sequence"/>
</dbReference>
<dbReference type="GO" id="GO:0016791">
    <property type="term" value="F:phosphatase activity"/>
    <property type="evidence" value="ECO:0007669"/>
    <property type="project" value="TreeGrafter"/>
</dbReference>
<gene>
    <name evidence="5" type="ORF">H9964_02415</name>
</gene>
<comment type="cofactor">
    <cofactor evidence="1">
        <name>Mg(2+)</name>
        <dbReference type="ChEBI" id="CHEBI:18420"/>
    </cofactor>
</comment>
<dbReference type="AlphaFoldDB" id="A0A9D2G561"/>
<evidence type="ECO:0000313" key="6">
    <source>
        <dbReference type="Proteomes" id="UP000824102"/>
    </source>
</evidence>
<dbReference type="NCBIfam" id="TIGR01549">
    <property type="entry name" value="HAD-SF-IA-v1"/>
    <property type="match status" value="1"/>
</dbReference>
<evidence type="ECO:0000256" key="4">
    <source>
        <dbReference type="ARBA" id="ARBA00022842"/>
    </source>
</evidence>
<keyword evidence="2" id="KW-0479">Metal-binding</keyword>
<dbReference type="PRINTS" id="PR00413">
    <property type="entry name" value="HADHALOGNASE"/>
</dbReference>
<dbReference type="NCBIfam" id="TIGR01509">
    <property type="entry name" value="HAD-SF-IA-v3"/>
    <property type="match status" value="1"/>
</dbReference>
<keyword evidence="3 5" id="KW-0378">Hydrolase</keyword>
<sequence length="229" mass="26139">MKNIAFDLYGTLVDIHTDESAPHFIQNINRFVKERFDVADFFRQYHALCKKLPANDEDESDLFRLFVQILGSETDAAIVATQFRNLSRDKLQVYRGVTVLLHELRAQGIHLYLLSNAQSCFTHDELKALQLDSCFDGIELSSDFGKKKPSVQFFEHLLLKYSLDKNETLYVGNDLNADIRGAKRAGMKAAYIHSNLSPADDTLAQAKRLADFVTDKFEALSEYLVRLPR</sequence>
<dbReference type="GO" id="GO:0044281">
    <property type="term" value="P:small molecule metabolic process"/>
    <property type="evidence" value="ECO:0007669"/>
    <property type="project" value="UniProtKB-ARBA"/>
</dbReference>
<dbReference type="InterPro" id="IPR051400">
    <property type="entry name" value="HAD-like_hydrolase"/>
</dbReference>
<dbReference type="GO" id="GO:0046872">
    <property type="term" value="F:metal ion binding"/>
    <property type="evidence" value="ECO:0007669"/>
    <property type="project" value="UniProtKB-KW"/>
</dbReference>
<dbReference type="InterPro" id="IPR023214">
    <property type="entry name" value="HAD_sf"/>
</dbReference>